<keyword evidence="2 4" id="KW-0833">Ubl conjugation pathway</keyword>
<dbReference type="SMART" id="SM00212">
    <property type="entry name" value="UBCc"/>
    <property type="match status" value="1"/>
</dbReference>
<accession>A0A074ZGB3</accession>
<dbReference type="EMBL" id="KL596750">
    <property type="protein sequence ID" value="KER26331.1"/>
    <property type="molecule type" value="Genomic_DNA"/>
</dbReference>
<proteinExistence type="inferred from homology"/>
<keyword evidence="1" id="KW-0808">Transferase</keyword>
<protein>
    <recommendedName>
        <fullName evidence="6">UBC core domain-containing protein</fullName>
    </recommendedName>
</protein>
<evidence type="ECO:0000256" key="5">
    <source>
        <dbReference type="SAM" id="MobiDB-lite"/>
    </source>
</evidence>
<feature type="domain" description="UBC core" evidence="6">
    <location>
        <begin position="34"/>
        <end position="200"/>
    </location>
</feature>
<name>A0A074ZGB3_OPIVI</name>
<dbReference type="PROSITE" id="PS50127">
    <property type="entry name" value="UBC_2"/>
    <property type="match status" value="1"/>
</dbReference>
<dbReference type="PROSITE" id="PS00183">
    <property type="entry name" value="UBC_1"/>
    <property type="match status" value="1"/>
</dbReference>
<dbReference type="InterPro" id="IPR000608">
    <property type="entry name" value="UBC"/>
</dbReference>
<keyword evidence="4" id="KW-0547">Nucleotide-binding</keyword>
<dbReference type="OrthoDB" id="19692at2759"/>
<evidence type="ECO:0000313" key="8">
    <source>
        <dbReference type="Proteomes" id="UP000054324"/>
    </source>
</evidence>
<dbReference type="KEGG" id="ovi:T265_06384"/>
<dbReference type="PANTHER" id="PTHR24067">
    <property type="entry name" value="UBIQUITIN-CONJUGATING ENZYME E2"/>
    <property type="match status" value="1"/>
</dbReference>
<evidence type="ECO:0000256" key="4">
    <source>
        <dbReference type="RuleBase" id="RU362109"/>
    </source>
</evidence>
<dbReference type="Pfam" id="PF00179">
    <property type="entry name" value="UQ_con"/>
    <property type="match status" value="1"/>
</dbReference>
<evidence type="ECO:0000313" key="7">
    <source>
        <dbReference type="EMBL" id="KER26331.1"/>
    </source>
</evidence>
<feature type="active site" description="Glycyl thioester intermediate" evidence="3">
    <location>
        <position position="119"/>
    </location>
</feature>
<dbReference type="InterPro" id="IPR023313">
    <property type="entry name" value="UBQ-conjugating_AS"/>
</dbReference>
<evidence type="ECO:0000259" key="6">
    <source>
        <dbReference type="PROSITE" id="PS50127"/>
    </source>
</evidence>
<sequence length="397" mass="44366">MSEFTDQSRTGLQLGLPRTQTCDLFMASKKPQSSAVKALQKELLELNATPVEGFKVNISSVENMFVWDVAIFGPPKTLYEGGYFKARLFFPPDYPYSPPSMQFLTKMFHPNIYADGEVCISILHSPGEDPQSDELASERWNPTQNVRTILLSVISLLNEPNIHSAAHVDASISYRKWKESNGKENEFEQIVSEHTELGTSDYMGRVSCNMTSKSSEVHMYSEEKRAFSCSTLPVPSCHATRRKHEGWDTARLPEPRQGKSSGGGRIRNTDLPSNNRRITVPTVARAISLNFGAEPNGATTPIETVHFVKIRDITTRDGKISVDTNASLPYNHKVHLIVFEALELKEENSSAYASERSVRQSRKKLTARTPLTSINRYFLQCLQPSAGRSTGTSSWNA</sequence>
<organism evidence="7 8">
    <name type="scientific">Opisthorchis viverrini</name>
    <name type="common">Southeast Asian liver fluke</name>
    <dbReference type="NCBI Taxonomy" id="6198"/>
    <lineage>
        <taxon>Eukaryota</taxon>
        <taxon>Metazoa</taxon>
        <taxon>Spiralia</taxon>
        <taxon>Lophotrochozoa</taxon>
        <taxon>Platyhelminthes</taxon>
        <taxon>Trematoda</taxon>
        <taxon>Digenea</taxon>
        <taxon>Opisthorchiida</taxon>
        <taxon>Opisthorchiata</taxon>
        <taxon>Opisthorchiidae</taxon>
        <taxon>Opisthorchis</taxon>
    </lineage>
</organism>
<dbReference type="GeneID" id="20320563"/>
<dbReference type="Gene3D" id="3.10.110.10">
    <property type="entry name" value="Ubiquitin Conjugating Enzyme"/>
    <property type="match status" value="1"/>
</dbReference>
<evidence type="ECO:0000256" key="3">
    <source>
        <dbReference type="PROSITE-ProRule" id="PRU10133"/>
    </source>
</evidence>
<feature type="region of interest" description="Disordered" evidence="5">
    <location>
        <begin position="240"/>
        <end position="274"/>
    </location>
</feature>
<dbReference type="InterPro" id="IPR016135">
    <property type="entry name" value="UBQ-conjugating_enzyme/RWD"/>
</dbReference>
<comment type="similarity">
    <text evidence="4">Belongs to the ubiquitin-conjugating enzyme family.</text>
</comment>
<keyword evidence="8" id="KW-1185">Reference proteome</keyword>
<dbReference type="CTD" id="20320563"/>
<dbReference type="FunFam" id="3.10.110.10:FF:000051">
    <property type="entry name" value="ubiquitin-conjugating enzyme E2 R2-like"/>
    <property type="match status" value="1"/>
</dbReference>
<gene>
    <name evidence="7" type="ORF">T265_06384</name>
</gene>
<dbReference type="AlphaFoldDB" id="A0A074ZGB3"/>
<evidence type="ECO:0000256" key="2">
    <source>
        <dbReference type="ARBA" id="ARBA00022786"/>
    </source>
</evidence>
<dbReference type="InterPro" id="IPR050113">
    <property type="entry name" value="Ub_conjugating_enzyme"/>
</dbReference>
<dbReference type="GO" id="GO:0016740">
    <property type="term" value="F:transferase activity"/>
    <property type="evidence" value="ECO:0007669"/>
    <property type="project" value="UniProtKB-KW"/>
</dbReference>
<evidence type="ECO:0000256" key="1">
    <source>
        <dbReference type="ARBA" id="ARBA00022679"/>
    </source>
</evidence>
<keyword evidence="4" id="KW-0067">ATP-binding</keyword>
<reference evidence="7 8" key="1">
    <citation type="submission" date="2013-11" db="EMBL/GenBank/DDBJ databases">
        <title>Opisthorchis viverrini - life in the bile duct.</title>
        <authorList>
            <person name="Young N.D."/>
            <person name="Nagarajan N."/>
            <person name="Lin S.J."/>
            <person name="Korhonen P.K."/>
            <person name="Jex A.R."/>
            <person name="Hall R.S."/>
            <person name="Safavi-Hemami H."/>
            <person name="Kaewkong W."/>
            <person name="Bertrand D."/>
            <person name="Gao S."/>
            <person name="Seet Q."/>
            <person name="Wongkham S."/>
            <person name="Teh B.T."/>
            <person name="Wongkham C."/>
            <person name="Intapan P.M."/>
            <person name="Maleewong W."/>
            <person name="Yang X."/>
            <person name="Hu M."/>
            <person name="Wang Z."/>
            <person name="Hofmann A."/>
            <person name="Sternberg P.W."/>
            <person name="Tan P."/>
            <person name="Wang J."/>
            <person name="Gasser R.B."/>
        </authorList>
    </citation>
    <scope>NUCLEOTIDE SEQUENCE [LARGE SCALE GENOMIC DNA]</scope>
</reference>
<dbReference type="GO" id="GO:0005524">
    <property type="term" value="F:ATP binding"/>
    <property type="evidence" value="ECO:0007669"/>
    <property type="project" value="UniProtKB-UniRule"/>
</dbReference>
<dbReference type="RefSeq" id="XP_009169896.1">
    <property type="nucleotide sequence ID" value="XM_009171632.1"/>
</dbReference>
<dbReference type="Proteomes" id="UP000054324">
    <property type="component" value="Unassembled WGS sequence"/>
</dbReference>
<dbReference type="SUPFAM" id="SSF54495">
    <property type="entry name" value="UBC-like"/>
    <property type="match status" value="1"/>
</dbReference>
<dbReference type="STRING" id="6198.A0A074ZGB3"/>
<feature type="compositionally biased region" description="Basic and acidic residues" evidence="5">
    <location>
        <begin position="245"/>
        <end position="257"/>
    </location>
</feature>